<sequence>MLRQRKQQRERTKAATQEQGVAQLDSSSSSSSSSRGEYSPSLGVLFRLFSIVRLAGALAGPIQDCDEVYNYWEPLHMLQFGSGKQTWEYAPQFALRSYAVLLVVKGVAQVVHFVFGFRTKVQVFLALRVCLALACAGAEALLVSMVARWVDRRMANYLAVALAGMAGMFHAAPALLPSSLAMVGAMVGSAFAMVPPVDDWALHMRRRVVPAAAAFALTAAAGWPYAAIVAVPFAVEEVVAGGPGRTGGRARRALALAAAGGAVAAVVVGAMAVVDSWHYGRLVVAPWNQIAYNVLGQHGGAATLYGAESWSFYIKNGLVNANLVMALALASLPLWAAYCGVLWLAARRAEGAAAQAAAGRLRRAHGLLLARMAPFPLALAVFSAQRHKEERFLSIVYPHMCFCAAAALSLVPPLAAWMSAALGRAAVPGAGRWRWAGYAVLAAAAAIGVLRMAALSVYYTAPMRVFGKLSPPGDAAAGFLPLGPTVKSLLAPAAAPVPAAPAEERTVCMGGGWYWFPSSYWLPPGHRLQFVTGLGAIDHHHLPGDYAPRGAGSVRAATSMARADFNGQSRWEPAHAVPLFPAANSTRSACDYVVDVAVPGAGDSFETALAAQGGGARRWERVGDCLPVLDATRSGLLVRIVYVPPSAARALGYLLGQHQVWARACVFRQLRATPTVDTL</sequence>
<dbReference type="EC" id="2.4.1.2" evidence="1"/>
<comment type="caution">
    <text evidence="1">The sequence shown here is derived from an EMBL/GenBank/DDBJ whole genome shotgun (WGS) entry which is preliminary data.</text>
</comment>
<name>A0ACC1KX62_9FUNG</name>
<gene>
    <name evidence="1" type="primary">ALG9</name>
    <name evidence="1" type="ORF">H4R21_004744</name>
</gene>
<keyword evidence="1" id="KW-0808">Transferase</keyword>
<keyword evidence="2" id="KW-1185">Reference proteome</keyword>
<evidence type="ECO:0000313" key="1">
    <source>
        <dbReference type="EMBL" id="KAJ2796368.1"/>
    </source>
</evidence>
<organism evidence="1 2">
    <name type="scientific">Coemansia helicoidea</name>
    <dbReference type="NCBI Taxonomy" id="1286919"/>
    <lineage>
        <taxon>Eukaryota</taxon>
        <taxon>Fungi</taxon>
        <taxon>Fungi incertae sedis</taxon>
        <taxon>Zoopagomycota</taxon>
        <taxon>Kickxellomycotina</taxon>
        <taxon>Kickxellomycetes</taxon>
        <taxon>Kickxellales</taxon>
        <taxon>Kickxellaceae</taxon>
        <taxon>Coemansia</taxon>
    </lineage>
</organism>
<protein>
    <submittedName>
        <fullName evidence="1">Mannosyltransferase</fullName>
        <ecNumber evidence="1">2.4.1.2</ecNumber>
    </submittedName>
</protein>
<evidence type="ECO:0000313" key="2">
    <source>
        <dbReference type="Proteomes" id="UP001140087"/>
    </source>
</evidence>
<dbReference type="EMBL" id="JANBUN010001896">
    <property type="protein sequence ID" value="KAJ2796368.1"/>
    <property type="molecule type" value="Genomic_DNA"/>
</dbReference>
<keyword evidence="1" id="KW-0328">Glycosyltransferase</keyword>
<dbReference type="Proteomes" id="UP001140087">
    <property type="component" value="Unassembled WGS sequence"/>
</dbReference>
<accession>A0ACC1KX62</accession>
<proteinExistence type="predicted"/>
<reference evidence="1" key="1">
    <citation type="submission" date="2022-07" db="EMBL/GenBank/DDBJ databases">
        <title>Phylogenomic reconstructions and comparative analyses of Kickxellomycotina fungi.</title>
        <authorList>
            <person name="Reynolds N.K."/>
            <person name="Stajich J.E."/>
            <person name="Barry K."/>
            <person name="Grigoriev I.V."/>
            <person name="Crous P."/>
            <person name="Smith M.E."/>
        </authorList>
    </citation>
    <scope>NUCLEOTIDE SEQUENCE</scope>
    <source>
        <strain evidence="1">BCRC 34780</strain>
    </source>
</reference>